<dbReference type="InterPro" id="IPR000795">
    <property type="entry name" value="T_Tr_GTP-bd_dom"/>
</dbReference>
<proteinExistence type="predicted"/>
<keyword evidence="3" id="KW-0342">GTP-binding</keyword>
<dbReference type="GO" id="GO:0005525">
    <property type="term" value="F:GTP binding"/>
    <property type="evidence" value="ECO:0007669"/>
    <property type="project" value="UniProtKB-KW"/>
</dbReference>
<dbReference type="SUPFAM" id="SSF52540">
    <property type="entry name" value="P-loop containing nucleoside triphosphate hydrolases"/>
    <property type="match status" value="1"/>
</dbReference>
<dbReference type="GO" id="GO:0003924">
    <property type="term" value="F:GTPase activity"/>
    <property type="evidence" value="ECO:0007669"/>
    <property type="project" value="InterPro"/>
</dbReference>
<dbReference type="AlphaFoldDB" id="X1TMX9"/>
<gene>
    <name evidence="5" type="ORF">S12H4_43280</name>
</gene>
<dbReference type="PANTHER" id="PTHR42854:SF3">
    <property type="entry name" value="EUKARYOTIC TRANSLATION INITIATION FACTOR 2 SUBUNIT 3-RELATED"/>
    <property type="match status" value="1"/>
</dbReference>
<dbReference type="InterPro" id="IPR027417">
    <property type="entry name" value="P-loop_NTPase"/>
</dbReference>
<evidence type="ECO:0000259" key="4">
    <source>
        <dbReference type="PROSITE" id="PS51722"/>
    </source>
</evidence>
<reference evidence="5" key="1">
    <citation type="journal article" date="2014" name="Front. Microbiol.">
        <title>High frequency of phylogenetically diverse reductive dehalogenase-homologous genes in deep subseafloor sedimentary metagenomes.</title>
        <authorList>
            <person name="Kawai M."/>
            <person name="Futagami T."/>
            <person name="Toyoda A."/>
            <person name="Takaki Y."/>
            <person name="Nishi S."/>
            <person name="Hori S."/>
            <person name="Arai W."/>
            <person name="Tsubouchi T."/>
            <person name="Morono Y."/>
            <person name="Uchiyama I."/>
            <person name="Ito T."/>
            <person name="Fujiyama A."/>
            <person name="Inagaki F."/>
            <person name="Takami H."/>
        </authorList>
    </citation>
    <scope>NUCLEOTIDE SEQUENCE</scope>
    <source>
        <strain evidence="5">Expedition CK06-06</strain>
    </source>
</reference>
<dbReference type="PRINTS" id="PR00315">
    <property type="entry name" value="ELONGATNFCT"/>
</dbReference>
<evidence type="ECO:0000256" key="1">
    <source>
        <dbReference type="ARBA" id="ARBA00022741"/>
    </source>
</evidence>
<dbReference type="GO" id="GO:0001514">
    <property type="term" value="P:selenocysteine incorporation"/>
    <property type="evidence" value="ECO:0007669"/>
    <property type="project" value="TreeGrafter"/>
</dbReference>
<evidence type="ECO:0000313" key="5">
    <source>
        <dbReference type="EMBL" id="GAJ06698.1"/>
    </source>
</evidence>
<dbReference type="GO" id="GO:0005829">
    <property type="term" value="C:cytosol"/>
    <property type="evidence" value="ECO:0007669"/>
    <property type="project" value="TreeGrafter"/>
</dbReference>
<evidence type="ECO:0000256" key="2">
    <source>
        <dbReference type="ARBA" id="ARBA00022917"/>
    </source>
</evidence>
<dbReference type="GO" id="GO:0016259">
    <property type="term" value="P:selenocysteine metabolic process"/>
    <property type="evidence" value="ECO:0007669"/>
    <property type="project" value="TreeGrafter"/>
</dbReference>
<evidence type="ECO:0000256" key="3">
    <source>
        <dbReference type="ARBA" id="ARBA00023134"/>
    </source>
</evidence>
<sequence length="135" mass="14276">MSIDLGFAPCTVSGLEVGIVDVPGHENFIKTMVAGASGIDGAIFVIAADDGVMPQTREHLDILTLLGVKYGIVALTKVDCVEPERVQNVTAEVKDFLVGTFLEEAPILPVSGVTGQGFDVFYEALQELVGTIEPK</sequence>
<dbReference type="PANTHER" id="PTHR42854">
    <property type="entry name" value="EUKARYOTIC TRANSLATION INITIATION FACTOR 2 SUBUNIT 3 FAMILY MEMBER"/>
    <property type="match status" value="1"/>
</dbReference>
<dbReference type="GO" id="GO:0000049">
    <property type="term" value="F:tRNA binding"/>
    <property type="evidence" value="ECO:0007669"/>
    <property type="project" value="TreeGrafter"/>
</dbReference>
<dbReference type="EMBL" id="BARW01026551">
    <property type="protein sequence ID" value="GAJ06698.1"/>
    <property type="molecule type" value="Genomic_DNA"/>
</dbReference>
<comment type="caution">
    <text evidence="5">The sequence shown here is derived from an EMBL/GenBank/DDBJ whole genome shotgun (WGS) entry which is preliminary data.</text>
</comment>
<organism evidence="5">
    <name type="scientific">marine sediment metagenome</name>
    <dbReference type="NCBI Taxonomy" id="412755"/>
    <lineage>
        <taxon>unclassified sequences</taxon>
        <taxon>metagenomes</taxon>
        <taxon>ecological metagenomes</taxon>
    </lineage>
</organism>
<keyword evidence="2" id="KW-0648">Protein biosynthesis</keyword>
<name>X1TMX9_9ZZZZ</name>
<dbReference type="GO" id="GO:0035368">
    <property type="term" value="F:selenocysteine insertion sequence binding"/>
    <property type="evidence" value="ECO:0007669"/>
    <property type="project" value="TreeGrafter"/>
</dbReference>
<dbReference type="Gene3D" id="3.40.50.300">
    <property type="entry name" value="P-loop containing nucleotide triphosphate hydrolases"/>
    <property type="match status" value="1"/>
</dbReference>
<dbReference type="InterPro" id="IPR050543">
    <property type="entry name" value="eIF2G"/>
</dbReference>
<accession>X1TMX9</accession>
<keyword evidence="1" id="KW-0547">Nucleotide-binding</keyword>
<feature type="non-terminal residue" evidence="5">
    <location>
        <position position="135"/>
    </location>
</feature>
<feature type="domain" description="Tr-type G" evidence="4">
    <location>
        <begin position="1"/>
        <end position="135"/>
    </location>
</feature>
<protein>
    <recommendedName>
        <fullName evidence="4">Tr-type G domain-containing protein</fullName>
    </recommendedName>
</protein>
<dbReference type="Pfam" id="PF00009">
    <property type="entry name" value="GTP_EFTU"/>
    <property type="match status" value="1"/>
</dbReference>
<dbReference type="PROSITE" id="PS51722">
    <property type="entry name" value="G_TR_2"/>
    <property type="match status" value="1"/>
</dbReference>